<evidence type="ECO:0000313" key="3">
    <source>
        <dbReference type="Proteomes" id="UP000220246"/>
    </source>
</evidence>
<proteinExistence type="predicted"/>
<dbReference type="Proteomes" id="UP000220246">
    <property type="component" value="Unassembled WGS sequence"/>
</dbReference>
<reference evidence="3" key="1">
    <citation type="submission" date="2017-09" db="EMBL/GenBank/DDBJ databases">
        <title>FDA dAtabase for Regulatory Grade micrObial Sequences (FDA-ARGOS): Supporting development and validation of Infectious Disease Dx tests.</title>
        <authorList>
            <person name="Minogue T."/>
            <person name="Wolcott M."/>
            <person name="Wasieloski L."/>
            <person name="Aguilar W."/>
            <person name="Moore D."/>
            <person name="Tallon L."/>
            <person name="Sadzewicz L."/>
            <person name="Ott S."/>
            <person name="Zhao X."/>
            <person name="Nagaraj S."/>
            <person name="Vavikolanu K."/>
            <person name="Aluvathingal J."/>
            <person name="Nadendla S."/>
            <person name="Sichtig H."/>
        </authorList>
    </citation>
    <scope>NUCLEOTIDE SEQUENCE [LARGE SCALE GENOMIC DNA]</scope>
    <source>
        <strain evidence="3">FDAARGOS_394</strain>
    </source>
</reference>
<dbReference type="OrthoDB" id="121499at2"/>
<feature type="compositionally biased region" description="Basic and acidic residues" evidence="1">
    <location>
        <begin position="241"/>
        <end position="259"/>
    </location>
</feature>
<evidence type="ECO:0000313" key="2">
    <source>
        <dbReference type="EMBL" id="PEH90752.1"/>
    </source>
</evidence>
<comment type="caution">
    <text evidence="2">The sequence shown here is derived from an EMBL/GenBank/DDBJ whole genome shotgun (WGS) entry which is preliminary data.</text>
</comment>
<feature type="region of interest" description="Disordered" evidence="1">
    <location>
        <begin position="125"/>
        <end position="259"/>
    </location>
</feature>
<dbReference type="RefSeq" id="WP_083520597.1">
    <property type="nucleotide sequence ID" value="NZ_PDEA01000001.1"/>
</dbReference>
<dbReference type="InterPro" id="IPR024447">
    <property type="entry name" value="YXWGXW_rpt"/>
</dbReference>
<keyword evidence="3" id="KW-1185">Reference proteome</keyword>
<evidence type="ECO:0000256" key="1">
    <source>
        <dbReference type="SAM" id="MobiDB-lite"/>
    </source>
</evidence>
<feature type="compositionally biased region" description="Pro residues" evidence="1">
    <location>
        <begin position="212"/>
        <end position="237"/>
    </location>
</feature>
<feature type="compositionally biased region" description="Pro residues" evidence="1">
    <location>
        <begin position="183"/>
        <end position="199"/>
    </location>
</feature>
<feature type="compositionally biased region" description="Pro residues" evidence="1">
    <location>
        <begin position="137"/>
        <end position="154"/>
    </location>
</feature>
<protein>
    <submittedName>
        <fullName evidence="2">Uncharacterized protein</fullName>
    </submittedName>
</protein>
<name>A0A2A7UZM6_COMTR</name>
<accession>A0A2A7UZM6</accession>
<sequence>MTGVVRYRCIYWSHCMTQTVVSPAAGPVRHAARPAGRVLAVLVAAVGAAALTGCVVPPVDSGYSSAGYYDSSTVVYTQYGSPPPPRVEYRTVSPYPDYVWVSGDWFWGGSRYDWRPGRWEPPHRAPLWREPARPGWGVPPPPRPSFQPPPPPPPRPERPGWGVPSPSRPGFQPPPRPPERPQIQPPRPGPGAGPAPGPRPEWGGRPDRPRPEQPAPPPGARPQPPQAASPAPGPRPGPGGRTDRERSENRRHGPDRDRD</sequence>
<dbReference type="AlphaFoldDB" id="A0A2A7UZM6"/>
<dbReference type="Pfam" id="PF12779">
    <property type="entry name" value="WXXGXW"/>
    <property type="match status" value="1"/>
</dbReference>
<dbReference type="GeneID" id="301044263"/>
<dbReference type="EMBL" id="PDEA01000001">
    <property type="protein sequence ID" value="PEH90752.1"/>
    <property type="molecule type" value="Genomic_DNA"/>
</dbReference>
<gene>
    <name evidence="2" type="ORF">CRM82_21015</name>
</gene>
<organism evidence="2 3">
    <name type="scientific">Comamonas terrigena</name>
    <dbReference type="NCBI Taxonomy" id="32013"/>
    <lineage>
        <taxon>Bacteria</taxon>
        <taxon>Pseudomonadati</taxon>
        <taxon>Pseudomonadota</taxon>
        <taxon>Betaproteobacteria</taxon>
        <taxon>Burkholderiales</taxon>
        <taxon>Comamonadaceae</taxon>
        <taxon>Comamonas</taxon>
    </lineage>
</organism>
<feature type="compositionally biased region" description="Basic and acidic residues" evidence="1">
    <location>
        <begin position="202"/>
        <end position="211"/>
    </location>
</feature>
<dbReference type="STRING" id="1219032.GCA_001515545_03557"/>